<dbReference type="Proteomes" id="UP000185473">
    <property type="component" value="Chromosome"/>
</dbReference>
<protein>
    <submittedName>
        <fullName evidence="4">Heme transporter IsdDEF, lipoprotein IsdE</fullName>
    </submittedName>
</protein>
<keyword evidence="4" id="KW-0449">Lipoprotein</keyword>
<dbReference type="RefSeq" id="WP_075270578.1">
    <property type="nucleotide sequence ID" value="NZ_CP014332.1"/>
</dbReference>
<dbReference type="PANTHER" id="PTHR30535:SF36">
    <property type="entry name" value="HIGH-AFFINITY HEME UPTAKE SYSTEM PROTEIN ISDE"/>
    <property type="match status" value="1"/>
</dbReference>
<feature type="domain" description="Fe/B12 periplasmic-binding" evidence="3">
    <location>
        <begin position="39"/>
        <end position="287"/>
    </location>
</feature>
<proteinExistence type="inferred from homology"/>
<organism evidence="4 5">
    <name type="scientific">Weissella jogaejeotgali</name>
    <dbReference type="NCBI Taxonomy" id="1631871"/>
    <lineage>
        <taxon>Bacteria</taxon>
        <taxon>Bacillati</taxon>
        <taxon>Bacillota</taxon>
        <taxon>Bacilli</taxon>
        <taxon>Lactobacillales</taxon>
        <taxon>Lactobacillaceae</taxon>
        <taxon>Weissella</taxon>
    </lineage>
</organism>
<reference evidence="4 5" key="1">
    <citation type="submission" date="2016-02" db="EMBL/GenBank/DDBJ databases">
        <title>Complete Genome Sequence of Weissella jogaejeotgali FOL01.</title>
        <authorList>
            <person name="Lee J.-H."/>
            <person name="Ku H.-J."/>
        </authorList>
    </citation>
    <scope>NUCLEOTIDE SEQUENCE [LARGE SCALE GENOMIC DNA]</scope>
    <source>
        <strain evidence="4 5">FOL01</strain>
    </source>
</reference>
<feature type="transmembrane region" description="Helical" evidence="2">
    <location>
        <begin position="7"/>
        <end position="27"/>
    </location>
</feature>
<dbReference type="Pfam" id="PF01497">
    <property type="entry name" value="Peripla_BP_2"/>
    <property type="match status" value="1"/>
</dbReference>
<dbReference type="Gene3D" id="3.40.50.1980">
    <property type="entry name" value="Nitrogenase molybdenum iron protein domain"/>
    <property type="match status" value="2"/>
</dbReference>
<evidence type="ECO:0000256" key="2">
    <source>
        <dbReference type="SAM" id="Phobius"/>
    </source>
</evidence>
<gene>
    <name evidence="4" type="ORF">FOL01_2007</name>
</gene>
<dbReference type="EMBL" id="CP014332">
    <property type="protein sequence ID" value="APS42866.1"/>
    <property type="molecule type" value="Genomic_DNA"/>
</dbReference>
<dbReference type="InterPro" id="IPR002491">
    <property type="entry name" value="ABC_transptr_periplasmic_BD"/>
</dbReference>
<evidence type="ECO:0000259" key="3">
    <source>
        <dbReference type="PROSITE" id="PS50983"/>
    </source>
</evidence>
<evidence type="ECO:0000313" key="4">
    <source>
        <dbReference type="EMBL" id="APS42866.1"/>
    </source>
</evidence>
<dbReference type="AlphaFoldDB" id="A0A1L6REB3"/>
<dbReference type="GO" id="GO:0071281">
    <property type="term" value="P:cellular response to iron ion"/>
    <property type="evidence" value="ECO:0007669"/>
    <property type="project" value="TreeGrafter"/>
</dbReference>
<dbReference type="PROSITE" id="PS50983">
    <property type="entry name" value="FE_B12_PBP"/>
    <property type="match status" value="1"/>
</dbReference>
<dbReference type="STRING" id="1631871.FOL01_2007"/>
<evidence type="ECO:0000313" key="5">
    <source>
        <dbReference type="Proteomes" id="UP000185473"/>
    </source>
</evidence>
<name>A0A1L6REB3_9LACO</name>
<comment type="similarity">
    <text evidence="1">Belongs to the bacterial solute-binding protein 8 family.</text>
</comment>
<keyword evidence="2" id="KW-0812">Transmembrane</keyword>
<evidence type="ECO:0000256" key="1">
    <source>
        <dbReference type="ARBA" id="ARBA00008814"/>
    </source>
</evidence>
<dbReference type="KEGG" id="wjo:FOL01_2007"/>
<dbReference type="InterPro" id="IPR050902">
    <property type="entry name" value="ABC_Transporter_SBP"/>
</dbReference>
<keyword evidence="2" id="KW-0472">Membrane</keyword>
<dbReference type="PANTHER" id="PTHR30535">
    <property type="entry name" value="VITAMIN B12-BINDING PROTEIN"/>
    <property type="match status" value="1"/>
</dbReference>
<keyword evidence="2" id="KW-1133">Transmembrane helix</keyword>
<dbReference type="OrthoDB" id="66025at2"/>
<sequence>MRKQQKVLTILLVILLIISAGWVWLMMRPTHDTTTTSKRIVVTTNAQAQIFNKLDIPLVGVPTPGDQQSLPKQYRDLPQVGNHVAPNLEKIGQLKPDLVYLDAAIASDYQQKLDSDDIKHKQLKFDTLSDLKSAVTSLGKTYHKDAAAKKLNQSLSLPQQHPKKQQNVLLLMGMPGGSFLVGTKHSYVGDLINQAGGHVIGSGSSPFVSMNAEQVAQSQPTVIITMAHAMPDSVFKNFDSLFKQSTWQNVPAVKERHVYRAEEPKFSMTANLNAPEAYQQIRTWLKK</sequence>
<accession>A0A1L6REB3</accession>
<dbReference type="SUPFAM" id="SSF53807">
    <property type="entry name" value="Helical backbone' metal receptor"/>
    <property type="match status" value="1"/>
</dbReference>
<keyword evidence="5" id="KW-1185">Reference proteome</keyword>